<evidence type="ECO:0000313" key="2">
    <source>
        <dbReference type="EMBL" id="KAJ4918709.1"/>
    </source>
</evidence>
<proteinExistence type="predicted"/>
<comment type="caution">
    <text evidence="2">The sequence shown here is derived from an EMBL/GenBank/DDBJ whole genome shotgun (WGS) entry which is preliminary data.</text>
</comment>
<evidence type="ECO:0000256" key="1">
    <source>
        <dbReference type="SAM" id="MobiDB-lite"/>
    </source>
</evidence>
<name>A0AAD6A5A5_9TELE</name>
<evidence type="ECO:0000313" key="3">
    <source>
        <dbReference type="Proteomes" id="UP001219934"/>
    </source>
</evidence>
<reference evidence="2" key="1">
    <citation type="submission" date="2022-11" db="EMBL/GenBank/DDBJ databases">
        <title>Chromosome-level genome of Pogonophryne albipinna.</title>
        <authorList>
            <person name="Jo E."/>
        </authorList>
    </citation>
    <scope>NUCLEOTIDE SEQUENCE</scope>
    <source>
        <strain evidence="2">SGF0006</strain>
        <tissue evidence="2">Muscle</tissue>
    </source>
</reference>
<keyword evidence="3" id="KW-1185">Reference proteome</keyword>
<dbReference type="Proteomes" id="UP001219934">
    <property type="component" value="Unassembled WGS sequence"/>
</dbReference>
<protein>
    <submittedName>
        <fullName evidence="2">Uncharacterized protein</fullName>
    </submittedName>
</protein>
<sequence>ASGSLRGAAGGEAGGQRSRRGSERGGDEDSQSGSDMSTVRKRRSDEEETWKQQCLMGAPSRY</sequence>
<feature type="region of interest" description="Disordered" evidence="1">
    <location>
        <begin position="1"/>
        <end position="62"/>
    </location>
</feature>
<feature type="non-terminal residue" evidence="2">
    <location>
        <position position="62"/>
    </location>
</feature>
<accession>A0AAD6A5A5</accession>
<gene>
    <name evidence="2" type="ORF">JOQ06_021901</name>
</gene>
<dbReference type="EMBL" id="JAPTMU010000422">
    <property type="protein sequence ID" value="KAJ4918709.1"/>
    <property type="molecule type" value="Genomic_DNA"/>
</dbReference>
<dbReference type="AlphaFoldDB" id="A0AAD6A5A5"/>
<organism evidence="2 3">
    <name type="scientific">Pogonophryne albipinna</name>
    <dbReference type="NCBI Taxonomy" id="1090488"/>
    <lineage>
        <taxon>Eukaryota</taxon>
        <taxon>Metazoa</taxon>
        <taxon>Chordata</taxon>
        <taxon>Craniata</taxon>
        <taxon>Vertebrata</taxon>
        <taxon>Euteleostomi</taxon>
        <taxon>Actinopterygii</taxon>
        <taxon>Neopterygii</taxon>
        <taxon>Teleostei</taxon>
        <taxon>Neoteleostei</taxon>
        <taxon>Acanthomorphata</taxon>
        <taxon>Eupercaria</taxon>
        <taxon>Perciformes</taxon>
        <taxon>Notothenioidei</taxon>
        <taxon>Pogonophryne</taxon>
    </lineage>
</organism>